<keyword evidence="5" id="KW-0862">Zinc</keyword>
<dbReference type="EMBL" id="BAABKX010000015">
    <property type="protein sequence ID" value="GAA5056991.1"/>
    <property type="molecule type" value="Genomic_DNA"/>
</dbReference>
<dbReference type="InterPro" id="IPR050072">
    <property type="entry name" value="Peptidase_M20A"/>
</dbReference>
<evidence type="ECO:0000256" key="1">
    <source>
        <dbReference type="ARBA" id="ARBA00001947"/>
    </source>
</evidence>
<dbReference type="AlphaFoldDB" id="A0AAV3ULP8"/>
<name>A0AAV3ULP8_9EURY</name>
<comment type="cofactor">
    <cofactor evidence="1">
        <name>Zn(2+)</name>
        <dbReference type="ChEBI" id="CHEBI:29105"/>
    </cofactor>
</comment>
<comment type="caution">
    <text evidence="7">The sequence shown here is derived from an EMBL/GenBank/DDBJ whole genome shotgun (WGS) entry which is preliminary data.</text>
</comment>
<dbReference type="SUPFAM" id="SSF55031">
    <property type="entry name" value="Bacterial exopeptidase dimerisation domain"/>
    <property type="match status" value="1"/>
</dbReference>
<dbReference type="PANTHER" id="PTHR43808:SF8">
    <property type="entry name" value="PEPTIDASE M20 DIMERISATION DOMAIN-CONTAINING PROTEIN"/>
    <property type="match status" value="1"/>
</dbReference>
<dbReference type="RefSeq" id="WP_227774022.1">
    <property type="nucleotide sequence ID" value="NZ_BAABKX010000015.1"/>
</dbReference>
<evidence type="ECO:0000256" key="2">
    <source>
        <dbReference type="ARBA" id="ARBA00006247"/>
    </source>
</evidence>
<comment type="similarity">
    <text evidence="2">Belongs to the peptidase M20A family.</text>
</comment>
<dbReference type="InterPro" id="IPR002933">
    <property type="entry name" value="Peptidase_M20"/>
</dbReference>
<dbReference type="Gene3D" id="3.40.630.10">
    <property type="entry name" value="Zn peptidases"/>
    <property type="match status" value="1"/>
</dbReference>
<dbReference type="CDD" id="cd08659">
    <property type="entry name" value="M20_ArgE_DapE-like"/>
    <property type="match status" value="1"/>
</dbReference>
<evidence type="ECO:0000256" key="5">
    <source>
        <dbReference type="ARBA" id="ARBA00022833"/>
    </source>
</evidence>
<dbReference type="GO" id="GO:0046872">
    <property type="term" value="F:metal ion binding"/>
    <property type="evidence" value="ECO:0007669"/>
    <property type="project" value="UniProtKB-KW"/>
</dbReference>
<feature type="domain" description="Peptidase M20 dimerisation" evidence="6">
    <location>
        <begin position="152"/>
        <end position="255"/>
    </location>
</feature>
<dbReference type="PANTHER" id="PTHR43808">
    <property type="entry name" value="ACETYLORNITHINE DEACETYLASE"/>
    <property type="match status" value="1"/>
</dbReference>
<dbReference type="SUPFAM" id="SSF53187">
    <property type="entry name" value="Zn-dependent exopeptidases"/>
    <property type="match status" value="1"/>
</dbReference>
<sequence>MTGFDPLEFLERAVKTPSHESVAEMRGLLVETLESADVEASVDDAGNVLAERASEKDGPHVVLNTHIDTVPPHVPFSRGGDRIRGRGSCDAKGPLAALLVAFLAAEPARGKLTLAITPDEETDSAGAAALDVEADAVIVGEPTGLDVCNAGRGRFQGTVTLRGENAHAAHPESGVNAIASLPPVLAALESFDTRDPHAELGSPTLTPTTIEGGTATNQIPAKSSFVIDRRSVPPEGAEEFRESLEAHLQDSAPEGVTVDVSLAARDTPFLEAFETPADSKLVKTLRQVSGGEVRPFGAATEASYFAQVAPTVVFGPGVLSDDEGAVAHGPREYVDAEEVESAADAVTETLRELLG</sequence>
<dbReference type="Pfam" id="PF07687">
    <property type="entry name" value="M20_dimer"/>
    <property type="match status" value="1"/>
</dbReference>
<protein>
    <submittedName>
        <fullName evidence="7">M20/M25/M40 family metallo-hydrolase</fullName>
    </submittedName>
</protein>
<keyword evidence="3" id="KW-0479">Metal-binding</keyword>
<dbReference type="Proteomes" id="UP001501729">
    <property type="component" value="Unassembled WGS sequence"/>
</dbReference>
<evidence type="ECO:0000313" key="8">
    <source>
        <dbReference type="Proteomes" id="UP001501729"/>
    </source>
</evidence>
<dbReference type="NCBIfam" id="NF006402">
    <property type="entry name" value="PRK08651.1-5"/>
    <property type="match status" value="1"/>
</dbReference>
<evidence type="ECO:0000313" key="7">
    <source>
        <dbReference type="EMBL" id="GAA5056991.1"/>
    </source>
</evidence>
<organism evidence="7 8">
    <name type="scientific">Haladaptatus pallidirubidus</name>
    <dbReference type="NCBI Taxonomy" id="1008152"/>
    <lineage>
        <taxon>Archaea</taxon>
        <taxon>Methanobacteriati</taxon>
        <taxon>Methanobacteriota</taxon>
        <taxon>Stenosarchaea group</taxon>
        <taxon>Halobacteria</taxon>
        <taxon>Halobacteriales</taxon>
        <taxon>Haladaptataceae</taxon>
        <taxon>Haladaptatus</taxon>
    </lineage>
</organism>
<evidence type="ECO:0000256" key="4">
    <source>
        <dbReference type="ARBA" id="ARBA00022801"/>
    </source>
</evidence>
<reference evidence="7 8" key="1">
    <citation type="journal article" date="2019" name="Int. J. Syst. Evol. Microbiol.">
        <title>The Global Catalogue of Microorganisms (GCM) 10K type strain sequencing project: providing services to taxonomists for standard genome sequencing and annotation.</title>
        <authorList>
            <consortium name="The Broad Institute Genomics Platform"/>
            <consortium name="The Broad Institute Genome Sequencing Center for Infectious Disease"/>
            <person name="Wu L."/>
            <person name="Ma J."/>
        </authorList>
    </citation>
    <scope>NUCLEOTIDE SEQUENCE [LARGE SCALE GENOMIC DNA]</scope>
    <source>
        <strain evidence="7 8">JCM 17504</strain>
    </source>
</reference>
<evidence type="ECO:0000256" key="3">
    <source>
        <dbReference type="ARBA" id="ARBA00022723"/>
    </source>
</evidence>
<keyword evidence="8" id="KW-1185">Reference proteome</keyword>
<dbReference type="Gene3D" id="3.30.70.360">
    <property type="match status" value="1"/>
</dbReference>
<dbReference type="InterPro" id="IPR001261">
    <property type="entry name" value="ArgE/DapE_CS"/>
</dbReference>
<dbReference type="GO" id="GO:0016787">
    <property type="term" value="F:hydrolase activity"/>
    <property type="evidence" value="ECO:0007669"/>
    <property type="project" value="UniProtKB-KW"/>
</dbReference>
<dbReference type="InterPro" id="IPR036264">
    <property type="entry name" value="Bact_exopeptidase_dim_dom"/>
</dbReference>
<gene>
    <name evidence="7" type="ORF">GCM10025751_38520</name>
</gene>
<dbReference type="Pfam" id="PF01546">
    <property type="entry name" value="Peptidase_M20"/>
    <property type="match status" value="1"/>
</dbReference>
<dbReference type="GeneID" id="68614278"/>
<evidence type="ECO:0000259" key="6">
    <source>
        <dbReference type="Pfam" id="PF07687"/>
    </source>
</evidence>
<keyword evidence="4" id="KW-0378">Hydrolase</keyword>
<dbReference type="PROSITE" id="PS00759">
    <property type="entry name" value="ARGE_DAPE_CPG2_2"/>
    <property type="match status" value="1"/>
</dbReference>
<accession>A0AAV3ULP8</accession>
<proteinExistence type="inferred from homology"/>
<dbReference type="InterPro" id="IPR011650">
    <property type="entry name" value="Peptidase_M20_dimer"/>
</dbReference>